<dbReference type="Gene3D" id="1.10.3720.10">
    <property type="entry name" value="MetI-like"/>
    <property type="match status" value="1"/>
</dbReference>
<evidence type="ECO:0000256" key="4">
    <source>
        <dbReference type="ARBA" id="ARBA00022475"/>
    </source>
</evidence>
<dbReference type="Proteomes" id="UP000248887">
    <property type="component" value="Unassembled WGS sequence"/>
</dbReference>
<keyword evidence="6" id="KW-0029">Amino-acid transport</keyword>
<dbReference type="EMBL" id="QFQD01000016">
    <property type="protein sequence ID" value="PZQ83788.1"/>
    <property type="molecule type" value="Genomic_DNA"/>
</dbReference>
<evidence type="ECO:0000256" key="5">
    <source>
        <dbReference type="ARBA" id="ARBA00022692"/>
    </source>
</evidence>
<comment type="subcellular location">
    <subcellularLocation>
        <location evidence="1">Cell inner membrane</location>
        <topology evidence="1">Multi-pass membrane protein</topology>
    </subcellularLocation>
    <subcellularLocation>
        <location evidence="9">Cell membrane</location>
        <topology evidence="9">Multi-pass membrane protein</topology>
    </subcellularLocation>
</comment>
<feature type="transmembrane region" description="Helical" evidence="9">
    <location>
        <begin position="89"/>
        <end position="108"/>
    </location>
</feature>
<accession>A0A2W5R1Y9</accession>
<gene>
    <name evidence="11" type="ORF">DI549_06565</name>
</gene>
<dbReference type="NCBIfam" id="TIGR01726">
    <property type="entry name" value="HEQRo_perm_3TM"/>
    <property type="match status" value="1"/>
</dbReference>
<dbReference type="AlphaFoldDB" id="A0A2W5R1Y9"/>
<evidence type="ECO:0000256" key="2">
    <source>
        <dbReference type="ARBA" id="ARBA00010072"/>
    </source>
</evidence>
<organism evidence="11 12">
    <name type="scientific">Ancylobacter novellus</name>
    <name type="common">Thiobacillus novellus</name>
    <dbReference type="NCBI Taxonomy" id="921"/>
    <lineage>
        <taxon>Bacteria</taxon>
        <taxon>Pseudomonadati</taxon>
        <taxon>Pseudomonadota</taxon>
        <taxon>Alphaproteobacteria</taxon>
        <taxon>Hyphomicrobiales</taxon>
        <taxon>Xanthobacteraceae</taxon>
        <taxon>Ancylobacter</taxon>
    </lineage>
</organism>
<evidence type="ECO:0000259" key="10">
    <source>
        <dbReference type="PROSITE" id="PS50928"/>
    </source>
</evidence>
<dbReference type="GO" id="GO:0022857">
    <property type="term" value="F:transmembrane transporter activity"/>
    <property type="evidence" value="ECO:0007669"/>
    <property type="project" value="InterPro"/>
</dbReference>
<dbReference type="Pfam" id="PF00528">
    <property type="entry name" value="BPD_transp_1"/>
    <property type="match status" value="1"/>
</dbReference>
<evidence type="ECO:0000256" key="1">
    <source>
        <dbReference type="ARBA" id="ARBA00004429"/>
    </source>
</evidence>
<dbReference type="GO" id="GO:0006865">
    <property type="term" value="P:amino acid transport"/>
    <property type="evidence" value="ECO:0007669"/>
    <property type="project" value="UniProtKB-KW"/>
</dbReference>
<evidence type="ECO:0000256" key="9">
    <source>
        <dbReference type="RuleBase" id="RU363032"/>
    </source>
</evidence>
<evidence type="ECO:0000256" key="8">
    <source>
        <dbReference type="ARBA" id="ARBA00023136"/>
    </source>
</evidence>
<evidence type="ECO:0000313" key="12">
    <source>
        <dbReference type="Proteomes" id="UP000248887"/>
    </source>
</evidence>
<keyword evidence="7 9" id="KW-1133">Transmembrane helix</keyword>
<protein>
    <submittedName>
        <fullName evidence="11">Amino acid ABC transporter permease</fullName>
    </submittedName>
</protein>
<feature type="transmembrane region" description="Helical" evidence="9">
    <location>
        <begin position="187"/>
        <end position="208"/>
    </location>
</feature>
<dbReference type="InterPro" id="IPR010065">
    <property type="entry name" value="AA_ABC_transptr_permease_3TM"/>
</dbReference>
<dbReference type="GO" id="GO:0043190">
    <property type="term" value="C:ATP-binding cassette (ABC) transporter complex"/>
    <property type="evidence" value="ECO:0007669"/>
    <property type="project" value="InterPro"/>
</dbReference>
<evidence type="ECO:0000256" key="6">
    <source>
        <dbReference type="ARBA" id="ARBA00022970"/>
    </source>
</evidence>
<keyword evidence="8 9" id="KW-0472">Membrane</keyword>
<comment type="similarity">
    <text evidence="2">Belongs to the binding-protein-dependent transport system permease family. HisMQ subfamily.</text>
</comment>
<dbReference type="PANTHER" id="PTHR30614:SF0">
    <property type="entry name" value="L-CYSTINE TRANSPORT SYSTEM PERMEASE PROTEIN TCYL"/>
    <property type="match status" value="1"/>
</dbReference>
<evidence type="ECO:0000256" key="7">
    <source>
        <dbReference type="ARBA" id="ARBA00022989"/>
    </source>
</evidence>
<dbReference type="PROSITE" id="PS50928">
    <property type="entry name" value="ABC_TM1"/>
    <property type="match status" value="1"/>
</dbReference>
<dbReference type="PANTHER" id="PTHR30614">
    <property type="entry name" value="MEMBRANE COMPONENT OF AMINO ACID ABC TRANSPORTER"/>
    <property type="match status" value="1"/>
</dbReference>
<keyword evidence="4" id="KW-1003">Cell membrane</keyword>
<dbReference type="CDD" id="cd06261">
    <property type="entry name" value="TM_PBP2"/>
    <property type="match status" value="1"/>
</dbReference>
<proteinExistence type="inferred from homology"/>
<reference evidence="11 12" key="1">
    <citation type="submission" date="2017-08" db="EMBL/GenBank/DDBJ databases">
        <title>Infants hospitalized years apart are colonized by the same room-sourced microbial strains.</title>
        <authorList>
            <person name="Brooks B."/>
            <person name="Olm M.R."/>
            <person name="Firek B.A."/>
            <person name="Baker R."/>
            <person name="Thomas B.C."/>
            <person name="Morowitz M.J."/>
            <person name="Banfield J.F."/>
        </authorList>
    </citation>
    <scope>NUCLEOTIDE SEQUENCE [LARGE SCALE GENOMIC DNA]</scope>
    <source>
        <strain evidence="11">S2_005_001_R2_27</strain>
    </source>
</reference>
<sequence length="226" mass="25188">MNLLDLSVVNEYGSVFLQGLAVTTFLTLVVILLAGVLAVPLALARMSARRWIRWPADFYVEFIRATPLILQLIYIYYVLPSAGIRLEPVTAAIIGLTVNYSAFMSEVYRSGIQAVPKSQYEAAQSLGLSPTITFVKIIFPQAFRTVLPALGNYLIALFKDTALASVVTVQELMFSGQIVAARNYQYFTVYTVTAILYFSVGFPAALLVRRLEHWSRRGWTSADRKS</sequence>
<dbReference type="InterPro" id="IPR043429">
    <property type="entry name" value="ArtM/GltK/GlnP/TcyL/YhdX-like"/>
</dbReference>
<evidence type="ECO:0000313" key="11">
    <source>
        <dbReference type="EMBL" id="PZQ83788.1"/>
    </source>
</evidence>
<feature type="domain" description="ABC transmembrane type-1" evidence="10">
    <location>
        <begin position="20"/>
        <end position="208"/>
    </location>
</feature>
<feature type="transmembrane region" description="Helical" evidence="9">
    <location>
        <begin position="56"/>
        <end position="77"/>
    </location>
</feature>
<feature type="transmembrane region" description="Helical" evidence="9">
    <location>
        <begin position="20"/>
        <end position="44"/>
    </location>
</feature>
<dbReference type="SUPFAM" id="SSF161098">
    <property type="entry name" value="MetI-like"/>
    <property type="match status" value="1"/>
</dbReference>
<dbReference type="InterPro" id="IPR035906">
    <property type="entry name" value="MetI-like_sf"/>
</dbReference>
<keyword evidence="3 9" id="KW-0813">Transport</keyword>
<comment type="caution">
    <text evidence="11">The sequence shown here is derived from an EMBL/GenBank/DDBJ whole genome shotgun (WGS) entry which is preliminary data.</text>
</comment>
<name>A0A2W5R1Y9_ANCNO</name>
<keyword evidence="5 9" id="KW-0812">Transmembrane</keyword>
<dbReference type="InterPro" id="IPR000515">
    <property type="entry name" value="MetI-like"/>
</dbReference>
<evidence type="ECO:0000256" key="3">
    <source>
        <dbReference type="ARBA" id="ARBA00022448"/>
    </source>
</evidence>